<evidence type="ECO:0000256" key="1">
    <source>
        <dbReference type="SAM" id="Phobius"/>
    </source>
</evidence>
<reference evidence="2 3" key="1">
    <citation type="submission" date="2020-07" db="EMBL/GenBank/DDBJ databases">
        <title>Sequencing the genomes of 1000 actinobacteria strains.</title>
        <authorList>
            <person name="Klenk H.-P."/>
        </authorList>
    </citation>
    <scope>NUCLEOTIDE SEQUENCE [LARGE SCALE GENOMIC DNA]</scope>
    <source>
        <strain evidence="2 3">CXB654</strain>
    </source>
</reference>
<sequence length="168" mass="18151">MSLWPPPRSTRHSTNRRRRALVAAITGAVLALVAGCVAVVWALSPGTEPDDGTGVPAAYAGTWSGEMSQRNEAGEHVVDWGASLKLEAGSQRGTAEWFTLDCRGTITLTERTDEGLAFDYVETYDPEQRCIEEVSLSLRRGASEETLEAEWVAPSHDGTLMTSTGNLK</sequence>
<accession>A0A852TUW2</accession>
<proteinExistence type="predicted"/>
<feature type="transmembrane region" description="Helical" evidence="1">
    <location>
        <begin position="21"/>
        <end position="43"/>
    </location>
</feature>
<keyword evidence="1" id="KW-0472">Membrane</keyword>
<organism evidence="2 3">
    <name type="scientific">Spinactinospora alkalitolerans</name>
    <dbReference type="NCBI Taxonomy" id="687207"/>
    <lineage>
        <taxon>Bacteria</taxon>
        <taxon>Bacillati</taxon>
        <taxon>Actinomycetota</taxon>
        <taxon>Actinomycetes</taxon>
        <taxon>Streptosporangiales</taxon>
        <taxon>Nocardiopsidaceae</taxon>
        <taxon>Spinactinospora</taxon>
    </lineage>
</organism>
<comment type="caution">
    <text evidence="2">The sequence shown here is derived from an EMBL/GenBank/DDBJ whole genome shotgun (WGS) entry which is preliminary data.</text>
</comment>
<gene>
    <name evidence="2" type="ORF">HDA32_000830</name>
</gene>
<evidence type="ECO:0000313" key="2">
    <source>
        <dbReference type="EMBL" id="NYE45710.1"/>
    </source>
</evidence>
<dbReference type="Proteomes" id="UP000589036">
    <property type="component" value="Unassembled WGS sequence"/>
</dbReference>
<keyword evidence="1" id="KW-0812">Transmembrane</keyword>
<name>A0A852TUW2_9ACTN</name>
<keyword evidence="3" id="KW-1185">Reference proteome</keyword>
<dbReference type="AlphaFoldDB" id="A0A852TUW2"/>
<dbReference type="EMBL" id="JACCCC010000001">
    <property type="protein sequence ID" value="NYE45710.1"/>
    <property type="molecule type" value="Genomic_DNA"/>
</dbReference>
<evidence type="ECO:0000313" key="3">
    <source>
        <dbReference type="Proteomes" id="UP000589036"/>
    </source>
</evidence>
<protein>
    <submittedName>
        <fullName evidence="2">Uncharacterized protein</fullName>
    </submittedName>
</protein>
<dbReference type="RefSeq" id="WP_179641880.1">
    <property type="nucleotide sequence ID" value="NZ_BAAAYY010000002.1"/>
</dbReference>
<keyword evidence="1" id="KW-1133">Transmembrane helix</keyword>